<keyword evidence="5 12" id="KW-0436">Ligase</keyword>
<dbReference type="PRINTS" id="PR00987">
    <property type="entry name" value="TRNASYNTHGLU"/>
</dbReference>
<comment type="catalytic activity">
    <reaction evidence="11">
        <text>tRNA(Glu) + L-glutamate + ATP = L-glutamyl-tRNA(Glu) + AMP + diphosphate</text>
        <dbReference type="Rhea" id="RHEA:23540"/>
        <dbReference type="Rhea" id="RHEA-COMP:9663"/>
        <dbReference type="Rhea" id="RHEA-COMP:9680"/>
        <dbReference type="ChEBI" id="CHEBI:29985"/>
        <dbReference type="ChEBI" id="CHEBI:30616"/>
        <dbReference type="ChEBI" id="CHEBI:33019"/>
        <dbReference type="ChEBI" id="CHEBI:78442"/>
        <dbReference type="ChEBI" id="CHEBI:78520"/>
        <dbReference type="ChEBI" id="CHEBI:456215"/>
        <dbReference type="EC" id="6.1.1.17"/>
    </reaction>
</comment>
<evidence type="ECO:0000256" key="6">
    <source>
        <dbReference type="ARBA" id="ARBA00022741"/>
    </source>
</evidence>
<protein>
    <recommendedName>
        <fullName evidence="3">glutamate--tRNA ligase</fullName>
        <ecNumber evidence="3">6.1.1.17</ecNumber>
    </recommendedName>
    <alternativeName>
        <fullName evidence="10">Glutamyl-tRNA synthetase</fullName>
    </alternativeName>
</protein>
<dbReference type="PANTHER" id="PTHR43097:SF5">
    <property type="entry name" value="GLUTAMATE--TRNA LIGASE"/>
    <property type="match status" value="1"/>
</dbReference>
<proteinExistence type="inferred from homology"/>
<dbReference type="Gene3D" id="3.40.50.620">
    <property type="entry name" value="HUPs"/>
    <property type="match status" value="1"/>
</dbReference>
<comment type="similarity">
    <text evidence="2">Belongs to the class-I aminoacyl-tRNA synthetase family. Glutamate--tRNA ligase type 2 subfamily.</text>
</comment>
<feature type="domain" description="tRNA synthetases class I (E and Q) anti-codon binding" evidence="16">
    <location>
        <begin position="479"/>
        <end position="553"/>
    </location>
</feature>
<dbReference type="Pfam" id="PF00749">
    <property type="entry name" value="tRNA-synt_1c"/>
    <property type="match status" value="2"/>
</dbReference>
<evidence type="ECO:0000259" key="15">
    <source>
        <dbReference type="Pfam" id="PF03950"/>
    </source>
</evidence>
<dbReference type="Gene3D" id="2.40.240.10">
    <property type="entry name" value="Ribosomal Protein L25, Chain P"/>
    <property type="match status" value="1"/>
</dbReference>
<reference evidence="17" key="1">
    <citation type="journal article" date="2023" name="Mol. Phylogenet. Evol.">
        <title>Genome-scale phylogeny and comparative genomics of the fungal order Sordariales.</title>
        <authorList>
            <person name="Hensen N."/>
            <person name="Bonometti L."/>
            <person name="Westerberg I."/>
            <person name="Brannstrom I.O."/>
            <person name="Guillou S."/>
            <person name="Cros-Aarteil S."/>
            <person name="Calhoun S."/>
            <person name="Haridas S."/>
            <person name="Kuo A."/>
            <person name="Mondo S."/>
            <person name="Pangilinan J."/>
            <person name="Riley R."/>
            <person name="LaButti K."/>
            <person name="Andreopoulos B."/>
            <person name="Lipzen A."/>
            <person name="Chen C."/>
            <person name="Yan M."/>
            <person name="Daum C."/>
            <person name="Ng V."/>
            <person name="Clum A."/>
            <person name="Steindorff A."/>
            <person name="Ohm R.A."/>
            <person name="Martin F."/>
            <person name="Silar P."/>
            <person name="Natvig D.O."/>
            <person name="Lalanne C."/>
            <person name="Gautier V."/>
            <person name="Ament-Velasquez S.L."/>
            <person name="Kruys A."/>
            <person name="Hutchinson M.I."/>
            <person name="Powell A.J."/>
            <person name="Barry K."/>
            <person name="Miller A.N."/>
            <person name="Grigoriev I.V."/>
            <person name="Debuchy R."/>
            <person name="Gladieux P."/>
            <person name="Hiltunen Thoren M."/>
            <person name="Johannesson H."/>
        </authorList>
    </citation>
    <scope>NUCLEOTIDE SEQUENCE</scope>
    <source>
        <strain evidence="17">CBS 532.94</strain>
    </source>
</reference>
<reference evidence="17" key="2">
    <citation type="submission" date="2023-05" db="EMBL/GenBank/DDBJ databases">
        <authorList>
            <consortium name="Lawrence Berkeley National Laboratory"/>
            <person name="Steindorff A."/>
            <person name="Hensen N."/>
            <person name="Bonometti L."/>
            <person name="Westerberg I."/>
            <person name="Brannstrom I.O."/>
            <person name="Guillou S."/>
            <person name="Cros-Aarteil S."/>
            <person name="Calhoun S."/>
            <person name="Haridas S."/>
            <person name="Kuo A."/>
            <person name="Mondo S."/>
            <person name="Pangilinan J."/>
            <person name="Riley R."/>
            <person name="Labutti K."/>
            <person name="Andreopoulos B."/>
            <person name="Lipzen A."/>
            <person name="Chen C."/>
            <person name="Yanf M."/>
            <person name="Daum C."/>
            <person name="Ng V."/>
            <person name="Clum A."/>
            <person name="Ohm R."/>
            <person name="Martin F."/>
            <person name="Silar P."/>
            <person name="Natvig D."/>
            <person name="Lalanne C."/>
            <person name="Gautier V."/>
            <person name="Ament-Velasquez S.L."/>
            <person name="Kruys A."/>
            <person name="Hutchinson M.I."/>
            <person name="Powell A.J."/>
            <person name="Barry K."/>
            <person name="Miller A.N."/>
            <person name="Grigoriev I.V."/>
            <person name="Debuchy R."/>
            <person name="Gladieux P."/>
            <person name="Thoren M.H."/>
            <person name="Johannesson H."/>
        </authorList>
    </citation>
    <scope>NUCLEOTIDE SEQUENCE</scope>
    <source>
        <strain evidence="17">CBS 532.94</strain>
    </source>
</reference>
<dbReference type="InterPro" id="IPR020056">
    <property type="entry name" value="Rbsml_bL25/Gln-tRNA_synth_N"/>
</dbReference>
<keyword evidence="4" id="KW-0963">Cytoplasm</keyword>
<dbReference type="InterPro" id="IPR000924">
    <property type="entry name" value="Glu/Gln-tRNA-synth"/>
</dbReference>
<evidence type="ECO:0000256" key="8">
    <source>
        <dbReference type="ARBA" id="ARBA00022917"/>
    </source>
</evidence>
<dbReference type="GO" id="GO:0005524">
    <property type="term" value="F:ATP binding"/>
    <property type="evidence" value="ECO:0007669"/>
    <property type="project" value="UniProtKB-KW"/>
</dbReference>
<dbReference type="GO" id="GO:0006424">
    <property type="term" value="P:glutamyl-tRNA aminoacylation"/>
    <property type="evidence" value="ECO:0007669"/>
    <property type="project" value="TreeGrafter"/>
</dbReference>
<dbReference type="Proteomes" id="UP001303760">
    <property type="component" value="Unassembled WGS sequence"/>
</dbReference>
<dbReference type="GO" id="GO:0004818">
    <property type="term" value="F:glutamate-tRNA ligase activity"/>
    <property type="evidence" value="ECO:0007669"/>
    <property type="project" value="UniProtKB-EC"/>
</dbReference>
<evidence type="ECO:0000256" key="13">
    <source>
        <dbReference type="SAM" id="MobiDB-lite"/>
    </source>
</evidence>
<dbReference type="GO" id="GO:0005829">
    <property type="term" value="C:cytosol"/>
    <property type="evidence" value="ECO:0007669"/>
    <property type="project" value="TreeGrafter"/>
</dbReference>
<dbReference type="Pfam" id="PF20974">
    <property type="entry name" value="tRNA-synt_1c_C2"/>
    <property type="match status" value="1"/>
</dbReference>
<sequence length="575" mass="64991">MASSWLVLNLCGRLPVEPTDKDIWIALQTNRVANGIVRKGSLIHVARWSRFIEASHPEIQTEIRAAHTQEKEKCAPASRAGGSYNIGLKNTENGVVTRLPPEPSGYLHIGHAKAAFLNDYFAHEAFDGKLIVRFDDTNPTKEKQEFEDSIIQDLRSLGIEPDRVTHTSNYFEQLYQICQRMIVEGNAYADDTDPEVQKEERLNRLPSKRRDRPSEESLAIFREMKDRTDFGKKHCIRARIAFDSVNAWNIYPTYDFACPVVDSIEGVTHALRTTEYADRNAQYQWFLKTLKLRPVQLWDFARINFIRTCFSKRKLAKVVETGIVTGWDDPRMPTIRGILRRSLTVPALREFMLKQGPRRNAVTMDWTILWSTNKGLVDPVSPVVVAAISNGPEAPYVEEKPKHHKNASVGTKSVTYASTVLIDQADAASFSPNEEVTLMNWANAVVREISRTQDDRGATTVTALQLELNLEGDFRKTKKVTWLAKEGSNVVEAELWEFDHLLTKDRLAKEDRLEDFLATNTATMTEALCDANLASVEANSIIQLERKGYFRVDKAAGQGPQGRAVLFKIPTGAKE</sequence>
<dbReference type="InterPro" id="IPR020058">
    <property type="entry name" value="Glu/Gln-tRNA-synth_Ib_cat-dom"/>
</dbReference>
<dbReference type="FunFam" id="2.40.240.10:FF:000004">
    <property type="entry name" value="Glutamyl-tRNA synthetase, cytoplasmic"/>
    <property type="match status" value="1"/>
</dbReference>
<feature type="domain" description="Glutamyl/glutaminyl-tRNA synthetase class Ib anti-codon binding" evidence="15">
    <location>
        <begin position="384"/>
        <end position="454"/>
    </location>
</feature>
<dbReference type="InterPro" id="IPR049437">
    <property type="entry name" value="tRNA-synt_1c_C2"/>
</dbReference>
<evidence type="ECO:0000313" key="18">
    <source>
        <dbReference type="Proteomes" id="UP001303760"/>
    </source>
</evidence>
<evidence type="ECO:0000256" key="5">
    <source>
        <dbReference type="ARBA" id="ARBA00022598"/>
    </source>
</evidence>
<keyword evidence="9 12" id="KW-0030">Aminoacyl-tRNA synthetase</keyword>
<feature type="domain" description="Glutamyl/glutaminyl-tRNA synthetase class Ib catalytic" evidence="14">
    <location>
        <begin position="246"/>
        <end position="374"/>
    </location>
</feature>
<dbReference type="InterPro" id="IPR020059">
    <property type="entry name" value="Glu/Gln-tRNA-synth_Ib_codon-bd"/>
</dbReference>
<dbReference type="EMBL" id="MU860058">
    <property type="protein sequence ID" value="KAK4239677.1"/>
    <property type="molecule type" value="Genomic_DNA"/>
</dbReference>
<evidence type="ECO:0000256" key="2">
    <source>
        <dbReference type="ARBA" id="ARBA00008927"/>
    </source>
</evidence>
<dbReference type="InterPro" id="IPR014729">
    <property type="entry name" value="Rossmann-like_a/b/a_fold"/>
</dbReference>
<evidence type="ECO:0000256" key="7">
    <source>
        <dbReference type="ARBA" id="ARBA00022840"/>
    </source>
</evidence>
<dbReference type="GO" id="GO:0017102">
    <property type="term" value="C:methionyl glutamyl tRNA synthetase complex"/>
    <property type="evidence" value="ECO:0007669"/>
    <property type="project" value="TreeGrafter"/>
</dbReference>
<keyword evidence="7 12" id="KW-0067">ATP-binding</keyword>
<dbReference type="SUPFAM" id="SSF50715">
    <property type="entry name" value="Ribosomal protein L25-like"/>
    <property type="match status" value="1"/>
</dbReference>
<evidence type="ECO:0000313" key="17">
    <source>
        <dbReference type="EMBL" id="KAK4239677.1"/>
    </source>
</evidence>
<evidence type="ECO:0000256" key="12">
    <source>
        <dbReference type="RuleBase" id="RU363037"/>
    </source>
</evidence>
<accession>A0AAN7CEM5</accession>
<evidence type="ECO:0000256" key="9">
    <source>
        <dbReference type="ARBA" id="ARBA00023146"/>
    </source>
</evidence>
<dbReference type="AlphaFoldDB" id="A0AAN7CEM5"/>
<evidence type="ECO:0000256" key="4">
    <source>
        <dbReference type="ARBA" id="ARBA00022490"/>
    </source>
</evidence>
<evidence type="ECO:0000259" key="16">
    <source>
        <dbReference type="Pfam" id="PF20974"/>
    </source>
</evidence>
<keyword evidence="6 12" id="KW-0547">Nucleotide-binding</keyword>
<name>A0AAN7CEM5_9PEZI</name>
<dbReference type="PROSITE" id="PS00178">
    <property type="entry name" value="AA_TRNA_LIGASE_I"/>
    <property type="match status" value="1"/>
</dbReference>
<evidence type="ECO:0000256" key="10">
    <source>
        <dbReference type="ARBA" id="ARBA00030865"/>
    </source>
</evidence>
<evidence type="ECO:0000256" key="11">
    <source>
        <dbReference type="ARBA" id="ARBA00048351"/>
    </source>
</evidence>
<feature type="domain" description="Glutamyl/glutaminyl-tRNA synthetase class Ib catalytic" evidence="14">
    <location>
        <begin position="95"/>
        <end position="241"/>
    </location>
</feature>
<dbReference type="EC" id="6.1.1.17" evidence="3"/>
<evidence type="ECO:0000256" key="3">
    <source>
        <dbReference type="ARBA" id="ARBA00012835"/>
    </source>
</evidence>
<gene>
    <name evidence="17" type="ORF">C8A03DRAFT_42753</name>
</gene>
<dbReference type="Pfam" id="PF03950">
    <property type="entry name" value="tRNA-synt_1c_C"/>
    <property type="match status" value="1"/>
</dbReference>
<evidence type="ECO:0000256" key="1">
    <source>
        <dbReference type="ARBA" id="ARBA00004496"/>
    </source>
</evidence>
<comment type="caution">
    <text evidence="17">The sequence shown here is derived from an EMBL/GenBank/DDBJ whole genome shotgun (WGS) entry which is preliminary data.</text>
</comment>
<dbReference type="InterPro" id="IPR050132">
    <property type="entry name" value="Gln/Glu-tRNA_Ligase"/>
</dbReference>
<comment type="subcellular location">
    <subcellularLocation>
        <location evidence="1">Cytoplasm</location>
    </subcellularLocation>
</comment>
<keyword evidence="8 12" id="KW-0648">Protein biosynthesis</keyword>
<dbReference type="SUPFAM" id="SSF52374">
    <property type="entry name" value="Nucleotidylyl transferase"/>
    <property type="match status" value="1"/>
</dbReference>
<dbReference type="InterPro" id="IPR001412">
    <property type="entry name" value="aa-tRNA-synth_I_CS"/>
</dbReference>
<keyword evidence="18" id="KW-1185">Reference proteome</keyword>
<organism evidence="17 18">
    <name type="scientific">Achaetomium macrosporum</name>
    <dbReference type="NCBI Taxonomy" id="79813"/>
    <lineage>
        <taxon>Eukaryota</taxon>
        <taxon>Fungi</taxon>
        <taxon>Dikarya</taxon>
        <taxon>Ascomycota</taxon>
        <taxon>Pezizomycotina</taxon>
        <taxon>Sordariomycetes</taxon>
        <taxon>Sordariomycetidae</taxon>
        <taxon>Sordariales</taxon>
        <taxon>Chaetomiaceae</taxon>
        <taxon>Achaetomium</taxon>
    </lineage>
</organism>
<feature type="region of interest" description="Disordered" evidence="13">
    <location>
        <begin position="189"/>
        <end position="211"/>
    </location>
</feature>
<evidence type="ECO:0000259" key="14">
    <source>
        <dbReference type="Pfam" id="PF00749"/>
    </source>
</evidence>
<dbReference type="PANTHER" id="PTHR43097">
    <property type="entry name" value="GLUTAMINE-TRNA LIGASE"/>
    <property type="match status" value="1"/>
</dbReference>
<dbReference type="InterPro" id="IPR011035">
    <property type="entry name" value="Ribosomal_bL25/Gln-tRNA_synth"/>
</dbReference>